<dbReference type="EMBL" id="CAUOFW020001040">
    <property type="protein sequence ID" value="CAK9140416.1"/>
    <property type="molecule type" value="Genomic_DNA"/>
</dbReference>
<name>A0ABC8R5Z1_9AQUA</name>
<gene>
    <name evidence="3" type="ORF">ILEXP_LOCUS30651</name>
    <name evidence="2" type="ORF">ILEXP_LOCUS7868</name>
</gene>
<proteinExistence type="predicted"/>
<comment type="caution">
    <text evidence="2">The sequence shown here is derived from an EMBL/GenBank/DDBJ whole genome shotgun (WGS) entry which is preliminary data.</text>
</comment>
<accession>A0ABC8R5Z1</accession>
<dbReference type="AlphaFoldDB" id="A0ABC8R5Z1"/>
<dbReference type="Proteomes" id="UP001642360">
    <property type="component" value="Unassembled WGS sequence"/>
</dbReference>
<evidence type="ECO:0000256" key="1">
    <source>
        <dbReference type="SAM" id="MobiDB-lite"/>
    </source>
</evidence>
<keyword evidence="4" id="KW-1185">Reference proteome</keyword>
<reference evidence="2 4" key="1">
    <citation type="submission" date="2024-02" db="EMBL/GenBank/DDBJ databases">
        <authorList>
            <person name="Vignale AGUSTIN F."/>
            <person name="Sosa J E."/>
            <person name="Modenutti C."/>
        </authorList>
    </citation>
    <scope>NUCLEOTIDE SEQUENCE [LARGE SCALE GENOMIC DNA]</scope>
</reference>
<evidence type="ECO:0000313" key="4">
    <source>
        <dbReference type="Proteomes" id="UP001642360"/>
    </source>
</evidence>
<evidence type="ECO:0000313" key="3">
    <source>
        <dbReference type="EMBL" id="CAK9161825.1"/>
    </source>
</evidence>
<protein>
    <submittedName>
        <fullName evidence="2">Uncharacterized protein</fullName>
    </submittedName>
</protein>
<sequence length="93" mass="10233">MNKLETIVDSVSLYGTGEVSSRISQEKERKKDHGGKGRGANLESNVIPNESRERLPGPQVEEIRTTIWVTIYSVSPPLVPSRLFPVTVKTGSP</sequence>
<feature type="region of interest" description="Disordered" evidence="1">
    <location>
        <begin position="18"/>
        <end position="58"/>
    </location>
</feature>
<dbReference type="EMBL" id="CAUOFW020003745">
    <property type="protein sequence ID" value="CAK9161825.1"/>
    <property type="molecule type" value="Genomic_DNA"/>
</dbReference>
<evidence type="ECO:0000313" key="2">
    <source>
        <dbReference type="EMBL" id="CAK9140416.1"/>
    </source>
</evidence>
<feature type="compositionally biased region" description="Basic and acidic residues" evidence="1">
    <location>
        <begin position="24"/>
        <end position="35"/>
    </location>
</feature>
<organism evidence="2 4">
    <name type="scientific">Ilex paraguariensis</name>
    <name type="common">yerba mate</name>
    <dbReference type="NCBI Taxonomy" id="185542"/>
    <lineage>
        <taxon>Eukaryota</taxon>
        <taxon>Viridiplantae</taxon>
        <taxon>Streptophyta</taxon>
        <taxon>Embryophyta</taxon>
        <taxon>Tracheophyta</taxon>
        <taxon>Spermatophyta</taxon>
        <taxon>Magnoliopsida</taxon>
        <taxon>eudicotyledons</taxon>
        <taxon>Gunneridae</taxon>
        <taxon>Pentapetalae</taxon>
        <taxon>asterids</taxon>
        <taxon>campanulids</taxon>
        <taxon>Aquifoliales</taxon>
        <taxon>Aquifoliaceae</taxon>
        <taxon>Ilex</taxon>
    </lineage>
</organism>